<evidence type="ECO:0000256" key="8">
    <source>
        <dbReference type="PIRSR" id="PIRSR038994-3"/>
    </source>
</evidence>
<evidence type="ECO:0000259" key="9">
    <source>
        <dbReference type="Pfam" id="PF01979"/>
    </source>
</evidence>
<keyword evidence="11" id="KW-1185">Reference proteome</keyword>
<name>A0A5C5BGG4_9MICO</name>
<dbReference type="Pfam" id="PF01979">
    <property type="entry name" value="Amidohydro_1"/>
    <property type="match status" value="1"/>
</dbReference>
<dbReference type="PANTHER" id="PTHR11113:SF14">
    <property type="entry name" value="N-ACETYLGLUCOSAMINE-6-PHOSPHATE DEACETYLASE"/>
    <property type="match status" value="1"/>
</dbReference>
<feature type="binding site" evidence="7">
    <location>
        <begin position="313"/>
        <end position="315"/>
    </location>
    <ligand>
        <name>substrate</name>
    </ligand>
</feature>
<dbReference type="GO" id="GO:0046872">
    <property type="term" value="F:metal ion binding"/>
    <property type="evidence" value="ECO:0007669"/>
    <property type="project" value="UniProtKB-KW"/>
</dbReference>
<dbReference type="SUPFAM" id="SSF51556">
    <property type="entry name" value="Metallo-dependent hydrolases"/>
    <property type="match status" value="1"/>
</dbReference>
<comment type="caution">
    <text evidence="10">The sequence shown here is derived from an EMBL/GenBank/DDBJ whole genome shotgun (WGS) entry which is preliminary data.</text>
</comment>
<keyword evidence="3 5" id="KW-0378">Hydrolase</keyword>
<accession>A0A5C5BGG4</accession>
<keyword evidence="4 5" id="KW-0119">Carbohydrate metabolism</keyword>
<dbReference type="SUPFAM" id="SSF51338">
    <property type="entry name" value="Composite domain of metallo-dependent hydrolases"/>
    <property type="match status" value="1"/>
</dbReference>
<feature type="binding site" evidence="8">
    <location>
        <position position="132"/>
    </location>
    <ligand>
        <name>Zn(2+)</name>
        <dbReference type="ChEBI" id="CHEBI:29105"/>
    </ligand>
</feature>
<dbReference type="PIRSF" id="PIRSF038994">
    <property type="entry name" value="NagA"/>
    <property type="match status" value="1"/>
</dbReference>
<dbReference type="NCBIfam" id="TIGR00221">
    <property type="entry name" value="nagA"/>
    <property type="match status" value="1"/>
</dbReference>
<feature type="binding site" evidence="7">
    <location>
        <position position="143"/>
    </location>
    <ligand>
        <name>substrate</name>
    </ligand>
</feature>
<dbReference type="InterPro" id="IPR011059">
    <property type="entry name" value="Metal-dep_hydrolase_composite"/>
</dbReference>
<evidence type="ECO:0000313" key="11">
    <source>
        <dbReference type="Proteomes" id="UP000313849"/>
    </source>
</evidence>
<feature type="domain" description="Amidohydrolase-related" evidence="9">
    <location>
        <begin position="51"/>
        <end position="377"/>
    </location>
</feature>
<comment type="similarity">
    <text evidence="1 5">Belongs to the metallo-dependent hydrolases superfamily. NagA family.</text>
</comment>
<sequence length="407" mass="41594">MVTIRAGRVLLDGAFTGPAQLAVEGGRIASVTVGEALAGAPAADVDLGAATLTPGLMDLQINGSFGADFADATPEQWTRVLGGLAARGVTAVQPTIITAPLAQLGGAFARVRQARDENAGGPAARVLGAHLEGPFISPARKGTHRPDWMVEPSPEHLDVLLAHPATREVLTTLTLAPELPHALDATRRLVAEGVVVAVGHSDATAAQVHAAADAGATMTTHVFNAQRPLGHREPGVPGAVLTDERFYVGTIVDGQHLDPSVVRLVYTAAAGRAIAVTDAIVTAGLPNHTWLQFGGRPVANDDTGLGRREDGTITGAGIVLDEGVRRMVASGLDAATVLASCTEVAARSLGRADLGRLAVGAHADLVAWDSSWHPVRVWVGGSEIAASVGTDAVSGWTTSAGASTIRA</sequence>
<feature type="binding site" evidence="8">
    <location>
        <position position="221"/>
    </location>
    <ligand>
        <name>Zn(2+)</name>
        <dbReference type="ChEBI" id="CHEBI:29105"/>
    </ligand>
</feature>
<dbReference type="AlphaFoldDB" id="A0A5C5BGG4"/>
<proteinExistence type="inferred from homology"/>
<dbReference type="InterPro" id="IPR003764">
    <property type="entry name" value="GlcNAc_6-P_deAcase"/>
</dbReference>
<dbReference type="Proteomes" id="UP000313849">
    <property type="component" value="Unassembled WGS sequence"/>
</dbReference>
<feature type="binding site" evidence="7">
    <location>
        <begin position="224"/>
        <end position="225"/>
    </location>
    <ligand>
        <name>substrate</name>
    </ligand>
</feature>
<dbReference type="Gene3D" id="2.30.40.10">
    <property type="entry name" value="Urease, subunit C, domain 1"/>
    <property type="match status" value="1"/>
</dbReference>
<dbReference type="InterPro" id="IPR032466">
    <property type="entry name" value="Metal_Hydrolase"/>
</dbReference>
<reference evidence="10 11" key="1">
    <citation type="submission" date="2019-06" db="EMBL/GenBank/DDBJ databases">
        <title>Draft genome sequence of Miniimonas arenae KCTC 19750T isolated from sea sand.</title>
        <authorList>
            <person name="Park S.-J."/>
        </authorList>
    </citation>
    <scope>NUCLEOTIDE SEQUENCE [LARGE SCALE GENOMIC DNA]</scope>
    <source>
        <strain evidence="10 11">KCTC 19750</strain>
    </source>
</reference>
<evidence type="ECO:0000256" key="1">
    <source>
        <dbReference type="ARBA" id="ARBA00010716"/>
    </source>
</evidence>
<feature type="active site" description="Proton donor/acceptor" evidence="6">
    <location>
        <position position="278"/>
    </location>
</feature>
<dbReference type="InterPro" id="IPR006680">
    <property type="entry name" value="Amidohydro-rel"/>
</dbReference>
<organism evidence="10 11">
    <name type="scientific">Miniimonas arenae</name>
    <dbReference type="NCBI Taxonomy" id="676201"/>
    <lineage>
        <taxon>Bacteria</taxon>
        <taxon>Bacillati</taxon>
        <taxon>Actinomycetota</taxon>
        <taxon>Actinomycetes</taxon>
        <taxon>Micrococcales</taxon>
        <taxon>Beutenbergiaceae</taxon>
        <taxon>Miniimonas</taxon>
    </lineage>
</organism>
<dbReference type="GO" id="GO:0008448">
    <property type="term" value="F:N-acetylglucosamine-6-phosphate deacetylase activity"/>
    <property type="evidence" value="ECO:0007669"/>
    <property type="project" value="UniProtKB-EC"/>
</dbReference>
<dbReference type="EMBL" id="VENP01000006">
    <property type="protein sequence ID" value="TNU76536.1"/>
    <property type="molecule type" value="Genomic_DNA"/>
</dbReference>
<evidence type="ECO:0000313" key="10">
    <source>
        <dbReference type="EMBL" id="TNU76536.1"/>
    </source>
</evidence>
<dbReference type="RefSeq" id="WP_139986039.1">
    <property type="nucleotide sequence ID" value="NZ_DAMDJA010000163.1"/>
</dbReference>
<feature type="binding site" evidence="8">
    <location>
        <position position="200"/>
    </location>
    <ligand>
        <name>Zn(2+)</name>
        <dbReference type="ChEBI" id="CHEBI:29105"/>
    </ligand>
</feature>
<evidence type="ECO:0000256" key="5">
    <source>
        <dbReference type="PIRNR" id="PIRNR038994"/>
    </source>
</evidence>
<dbReference type="PANTHER" id="PTHR11113">
    <property type="entry name" value="N-ACETYLGLUCOSAMINE-6-PHOSPHATE DEACETYLASE"/>
    <property type="match status" value="1"/>
</dbReference>
<feature type="binding site" evidence="7">
    <location>
        <position position="232"/>
    </location>
    <ligand>
        <name>substrate</name>
    </ligand>
</feature>
<evidence type="ECO:0000256" key="3">
    <source>
        <dbReference type="ARBA" id="ARBA00022801"/>
    </source>
</evidence>
<evidence type="ECO:0000256" key="7">
    <source>
        <dbReference type="PIRSR" id="PIRSR038994-2"/>
    </source>
</evidence>
<dbReference type="EC" id="3.5.1.25" evidence="10"/>
<dbReference type="GO" id="GO:0006046">
    <property type="term" value="P:N-acetylglucosamine catabolic process"/>
    <property type="evidence" value="ECO:0007669"/>
    <property type="project" value="TreeGrafter"/>
</dbReference>
<keyword evidence="2 8" id="KW-0479">Metal-binding</keyword>
<feature type="binding site" evidence="7">
    <location>
        <position position="256"/>
    </location>
    <ligand>
        <name>substrate</name>
    </ligand>
</feature>
<evidence type="ECO:0000256" key="6">
    <source>
        <dbReference type="PIRSR" id="PIRSR038994-1"/>
    </source>
</evidence>
<comment type="cofactor">
    <cofactor evidence="8">
        <name>a divalent metal cation</name>
        <dbReference type="ChEBI" id="CHEBI:60240"/>
    </cofactor>
    <text evidence="8">Binds 1 divalent metal cation per subunit.</text>
</comment>
<protein>
    <submittedName>
        <fullName evidence="10">N-acetylglucosamine-6-phosphate deacetylase</fullName>
        <ecNumber evidence="10">3.5.1.25</ecNumber>
    </submittedName>
</protein>
<gene>
    <name evidence="10" type="primary">nagA</name>
    <name evidence="10" type="ORF">FH969_03140</name>
</gene>
<dbReference type="Gene3D" id="3.20.20.140">
    <property type="entry name" value="Metal-dependent hydrolases"/>
    <property type="match status" value="1"/>
</dbReference>
<evidence type="ECO:0000256" key="4">
    <source>
        <dbReference type="ARBA" id="ARBA00023277"/>
    </source>
</evidence>
<evidence type="ECO:0000256" key="2">
    <source>
        <dbReference type="ARBA" id="ARBA00022723"/>
    </source>
</evidence>
<dbReference type="OrthoDB" id="9776488at2"/>